<evidence type="ECO:0000256" key="14">
    <source>
        <dbReference type="ARBA" id="ARBA00023002"/>
    </source>
</evidence>
<reference evidence="36" key="1">
    <citation type="journal article" date="2023" name="G3 (Bethesda)">
        <title>A reference genome for the long-term kleptoplast-retaining sea slug Elysia crispata morphotype clarki.</title>
        <authorList>
            <person name="Eastman K.E."/>
            <person name="Pendleton A.L."/>
            <person name="Shaikh M.A."/>
            <person name="Suttiyut T."/>
            <person name="Ogas R."/>
            <person name="Tomko P."/>
            <person name="Gavelis G."/>
            <person name="Widhalm J.R."/>
            <person name="Wisecaver J.H."/>
        </authorList>
    </citation>
    <scope>NUCLEOTIDE SEQUENCE</scope>
    <source>
        <strain evidence="36">ECLA1</strain>
    </source>
</reference>
<evidence type="ECO:0000256" key="1">
    <source>
        <dbReference type="ARBA" id="ARBA00001974"/>
    </source>
</evidence>
<evidence type="ECO:0000256" key="23">
    <source>
        <dbReference type="ARBA" id="ARBA00047855"/>
    </source>
</evidence>
<dbReference type="Gene3D" id="3.50.50.60">
    <property type="entry name" value="FAD/NAD(P)-binding domain"/>
    <property type="match status" value="1"/>
</dbReference>
<evidence type="ECO:0000256" key="24">
    <source>
        <dbReference type="ARBA" id="ARBA00047864"/>
    </source>
</evidence>
<comment type="catalytic activity">
    <reaction evidence="25">
        <text>hexan-3-one + NADPH + O2 + H(+) = ethyl butanoate + NADP(+) + H2O</text>
        <dbReference type="Rhea" id="RHEA:54844"/>
        <dbReference type="ChEBI" id="CHEBI:15377"/>
        <dbReference type="ChEBI" id="CHEBI:15378"/>
        <dbReference type="ChEBI" id="CHEBI:15379"/>
        <dbReference type="ChEBI" id="CHEBI:57783"/>
        <dbReference type="ChEBI" id="CHEBI:58349"/>
        <dbReference type="ChEBI" id="CHEBI:88764"/>
        <dbReference type="ChEBI" id="CHEBI:89891"/>
    </reaction>
    <physiologicalReaction direction="left-to-right" evidence="25">
        <dbReference type="Rhea" id="RHEA:54845"/>
    </physiologicalReaction>
</comment>
<evidence type="ECO:0000256" key="8">
    <source>
        <dbReference type="ARBA" id="ARBA00022692"/>
    </source>
</evidence>
<evidence type="ECO:0000256" key="18">
    <source>
        <dbReference type="ARBA" id="ARBA00045722"/>
    </source>
</evidence>
<feature type="region of interest" description="Disordered" evidence="34">
    <location>
        <begin position="228"/>
        <end position="250"/>
    </location>
</feature>
<evidence type="ECO:0000256" key="11">
    <source>
        <dbReference type="ARBA" id="ARBA00022848"/>
    </source>
</evidence>
<keyword evidence="37" id="KW-1185">Reference proteome</keyword>
<evidence type="ECO:0000256" key="26">
    <source>
        <dbReference type="ARBA" id="ARBA00048041"/>
    </source>
</evidence>
<dbReference type="Proteomes" id="UP001283361">
    <property type="component" value="Unassembled WGS sequence"/>
</dbReference>
<dbReference type="Pfam" id="PF00743">
    <property type="entry name" value="FMO-like"/>
    <property type="match status" value="2"/>
</dbReference>
<evidence type="ECO:0000256" key="12">
    <source>
        <dbReference type="ARBA" id="ARBA00022857"/>
    </source>
</evidence>
<evidence type="ECO:0000313" key="37">
    <source>
        <dbReference type="Proteomes" id="UP001283361"/>
    </source>
</evidence>
<keyword evidence="9" id="KW-0256">Endoplasmic reticulum</keyword>
<evidence type="ECO:0000256" key="7">
    <source>
        <dbReference type="ARBA" id="ARBA00022630"/>
    </source>
</evidence>
<dbReference type="GO" id="GO:0034899">
    <property type="term" value="F:trimethylamine monooxygenase activity"/>
    <property type="evidence" value="ECO:0007669"/>
    <property type="project" value="UniProtKB-EC"/>
</dbReference>
<keyword evidence="12" id="KW-0521">NADP</keyword>
<protein>
    <recommendedName>
        <fullName evidence="33">Flavin-containing monooxygenase</fullName>
        <ecNumber evidence="33">1.-.-.-</ecNumber>
    </recommendedName>
</protein>
<name>A0AAE1AJR4_9GAST</name>
<dbReference type="PRINTS" id="PR00370">
    <property type="entry name" value="FMOXYGENASE"/>
</dbReference>
<evidence type="ECO:0000256" key="10">
    <source>
        <dbReference type="ARBA" id="ARBA00022827"/>
    </source>
</evidence>
<dbReference type="PRINTS" id="PR01125">
    <property type="entry name" value="FMOXYGENASE5"/>
</dbReference>
<evidence type="ECO:0000256" key="33">
    <source>
        <dbReference type="RuleBase" id="RU361177"/>
    </source>
</evidence>
<dbReference type="EC" id="1.-.-.-" evidence="33"/>
<evidence type="ECO:0000256" key="15">
    <source>
        <dbReference type="ARBA" id="ARBA00023033"/>
    </source>
</evidence>
<keyword evidence="14 33" id="KW-0560">Oxidoreductase</keyword>
<dbReference type="GO" id="GO:0050661">
    <property type="term" value="F:NADP binding"/>
    <property type="evidence" value="ECO:0007669"/>
    <property type="project" value="InterPro"/>
</dbReference>
<dbReference type="GO" id="GO:0016174">
    <property type="term" value="F:NAD(P)H oxidase H2O2-forming activity"/>
    <property type="evidence" value="ECO:0007669"/>
    <property type="project" value="UniProtKB-EC"/>
</dbReference>
<evidence type="ECO:0000256" key="21">
    <source>
        <dbReference type="ARBA" id="ARBA00047426"/>
    </source>
</evidence>
<evidence type="ECO:0000256" key="6">
    <source>
        <dbReference type="ARBA" id="ARBA00022553"/>
    </source>
</evidence>
<evidence type="ECO:0000256" key="30">
    <source>
        <dbReference type="ARBA" id="ARBA00048990"/>
    </source>
</evidence>
<comment type="catalytic activity">
    <reaction evidence="31">
        <text>N,N-dimethylaniline + NADPH + O2 + H(+) = N,N-dimethylaniline N-oxide + NADP(+) + H2O</text>
        <dbReference type="Rhea" id="RHEA:24468"/>
        <dbReference type="ChEBI" id="CHEBI:15377"/>
        <dbReference type="ChEBI" id="CHEBI:15378"/>
        <dbReference type="ChEBI" id="CHEBI:15379"/>
        <dbReference type="ChEBI" id="CHEBI:16269"/>
        <dbReference type="ChEBI" id="CHEBI:17735"/>
        <dbReference type="ChEBI" id="CHEBI:57783"/>
        <dbReference type="ChEBI" id="CHEBI:58349"/>
        <dbReference type="EC" id="1.14.13.8"/>
    </reaction>
    <physiologicalReaction direction="left-to-right" evidence="31">
        <dbReference type="Rhea" id="RHEA:24469"/>
    </physiologicalReaction>
</comment>
<comment type="function">
    <text evidence="18">Acts as a Baeyer-Villiger monooxygenase on a broad range of substrates. Catalyzes the insertion of an oxygen atom into a carbon-carbon bond adjacent to a carbonyl, which converts ketones to esters. Active on diverse carbonyl compounds, whereas soft nucleophiles are mostly non- or poorly reactive. In contrast with other forms of FMO it is non- or poorly active on 'classical' substrates such as drugs, pesticides, and dietary components containing soft nucleophilic heteroatoms. Able to oxidize drug molecules bearing a carbonyl group on an aliphatic chain, such as nabumetone and pentoxifylline. Also, in the absence of substrates, shows slow but yet significant NADPH oxidase activity. Acts as a positive modulator of cholesterol biosynthesis as well as glucose homeostasis, promoting metabolic aging via pleiotropic effects.</text>
</comment>
<evidence type="ECO:0000256" key="13">
    <source>
        <dbReference type="ARBA" id="ARBA00022989"/>
    </source>
</evidence>
<keyword evidence="8 35" id="KW-0812">Transmembrane</keyword>
<evidence type="ECO:0000256" key="29">
    <source>
        <dbReference type="ARBA" id="ARBA00048989"/>
    </source>
</evidence>
<dbReference type="GO" id="GO:0004499">
    <property type="term" value="F:N,N-dimethylaniline monooxygenase activity"/>
    <property type="evidence" value="ECO:0007669"/>
    <property type="project" value="InterPro"/>
</dbReference>
<comment type="catalytic activity">
    <reaction evidence="29">
        <text>(2E)-geranial + NADPH + O2 + H(+) = (1E)-2,6-dimethylhepta-1,5-dien-1-yl formate + NADP(+) + H2O</text>
        <dbReference type="Rhea" id="RHEA:54860"/>
        <dbReference type="ChEBI" id="CHEBI:15377"/>
        <dbReference type="ChEBI" id="CHEBI:15378"/>
        <dbReference type="ChEBI" id="CHEBI:15379"/>
        <dbReference type="ChEBI" id="CHEBI:16980"/>
        <dbReference type="ChEBI" id="CHEBI:57783"/>
        <dbReference type="ChEBI" id="CHEBI:58349"/>
        <dbReference type="ChEBI" id="CHEBI:138375"/>
    </reaction>
    <physiologicalReaction direction="left-to-right" evidence="29">
        <dbReference type="Rhea" id="RHEA:54861"/>
    </physiologicalReaction>
</comment>
<keyword evidence="13 35" id="KW-1133">Transmembrane helix</keyword>
<comment type="catalytic activity">
    <reaction evidence="23">
        <text>sulcatone + NADPH + O2 + H(+) = 4-methylpent-3-en-1-yl acetate + NADP(+) + H2O</text>
        <dbReference type="Rhea" id="RHEA:54864"/>
        <dbReference type="ChEBI" id="CHEBI:15377"/>
        <dbReference type="ChEBI" id="CHEBI:15378"/>
        <dbReference type="ChEBI" id="CHEBI:15379"/>
        <dbReference type="ChEBI" id="CHEBI:16310"/>
        <dbReference type="ChEBI" id="CHEBI:57783"/>
        <dbReference type="ChEBI" id="CHEBI:58349"/>
        <dbReference type="ChEBI" id="CHEBI:138373"/>
    </reaction>
    <physiologicalReaction direction="left-to-right" evidence="23">
        <dbReference type="Rhea" id="RHEA:54865"/>
    </physiologicalReaction>
</comment>
<dbReference type="InterPro" id="IPR020946">
    <property type="entry name" value="Flavin_mOase-like"/>
</dbReference>
<keyword evidence="15 33" id="KW-0503">Monooxygenase</keyword>
<evidence type="ECO:0000256" key="19">
    <source>
        <dbReference type="ARBA" id="ARBA00045957"/>
    </source>
</evidence>
<keyword evidence="5" id="KW-0488">Methylation</keyword>
<accession>A0AAE1AJR4</accession>
<proteinExistence type="inferred from homology"/>
<evidence type="ECO:0000256" key="25">
    <source>
        <dbReference type="ARBA" id="ARBA00047977"/>
    </source>
</evidence>
<dbReference type="GO" id="GO:0050660">
    <property type="term" value="F:flavin adenine dinucleotide binding"/>
    <property type="evidence" value="ECO:0007669"/>
    <property type="project" value="InterPro"/>
</dbReference>
<evidence type="ECO:0000313" key="36">
    <source>
        <dbReference type="EMBL" id="KAK3788496.1"/>
    </source>
</evidence>
<organism evidence="36 37">
    <name type="scientific">Elysia crispata</name>
    <name type="common">lettuce slug</name>
    <dbReference type="NCBI Taxonomy" id="231223"/>
    <lineage>
        <taxon>Eukaryota</taxon>
        <taxon>Metazoa</taxon>
        <taxon>Spiralia</taxon>
        <taxon>Lophotrochozoa</taxon>
        <taxon>Mollusca</taxon>
        <taxon>Gastropoda</taxon>
        <taxon>Heterobranchia</taxon>
        <taxon>Euthyneura</taxon>
        <taxon>Panpulmonata</taxon>
        <taxon>Sacoglossa</taxon>
        <taxon>Placobranchoidea</taxon>
        <taxon>Plakobranchidae</taxon>
        <taxon>Elysia</taxon>
    </lineage>
</organism>
<evidence type="ECO:0000256" key="34">
    <source>
        <dbReference type="SAM" id="MobiDB-lite"/>
    </source>
</evidence>
<dbReference type="AlphaFoldDB" id="A0AAE1AJR4"/>
<evidence type="ECO:0000256" key="20">
    <source>
        <dbReference type="ARBA" id="ARBA00047338"/>
    </source>
</evidence>
<dbReference type="EMBL" id="JAWDGP010001757">
    <property type="protein sequence ID" value="KAK3788496.1"/>
    <property type="molecule type" value="Genomic_DNA"/>
</dbReference>
<keyword evidence="16" id="KW-0443">Lipid metabolism</keyword>
<comment type="catalytic activity">
    <reaction evidence="28">
        <text>octan-3-one + NADPH + O2 + H(+) = ethyl hexanoate + NADP(+) + H2O</text>
        <dbReference type="Rhea" id="RHEA:54856"/>
        <dbReference type="ChEBI" id="CHEBI:15377"/>
        <dbReference type="ChEBI" id="CHEBI:15378"/>
        <dbReference type="ChEBI" id="CHEBI:15379"/>
        <dbReference type="ChEBI" id="CHEBI:57783"/>
        <dbReference type="ChEBI" id="CHEBI:58349"/>
        <dbReference type="ChEBI" id="CHEBI:80946"/>
        <dbReference type="ChEBI" id="CHEBI:86055"/>
    </reaction>
    <physiologicalReaction direction="left-to-right" evidence="28">
        <dbReference type="Rhea" id="RHEA:54857"/>
    </physiologicalReaction>
</comment>
<evidence type="ECO:0000256" key="27">
    <source>
        <dbReference type="ARBA" id="ARBA00048088"/>
    </source>
</evidence>
<sequence>MESPSSLKNISSEQNTPVYSFPTLKKPNQTIQSFSTHSPHRPLSSSKFEHFEYTNSSSFLTSDQNSPSCYETNPPVYYTENPERHSPIQKSLKPSPRRVLIIGAGCSGLAAIKSCLDEGLEPVCLESSSDIGGLWNYKDNDVTGNAGIYRSLVINTSKEMMMFSDFPPPESFPPFLTHEKVLEYFRLYADHFGLLRYIRFGAEVIRVSRAEDYETKGRWKVEYVWGKSNSGRSRGVSTDENHSNSDAESDTITMTESPVLEVFDGVMICTGHHSVPYIPEIPGLGDFRGQVLHSRFYKESAPFLGKRVVILGMGNSAVDIACDLAKSAKQVYLCSRRGSWIVPRTSFWGLPADMLANSRVVFTLPYRLLDWLVQVQANLRVDHAAYGLRPQHGVLNCHPTINDELPIHLVSGRVLCKPSVARVRSDSVVLDDGVILPCDVIIMATGYDYRVDFVDPEDLKVENNQSCLYKFMVPLHHSHPTLTVIGLIQAIGAAMPISEMQTRWAAKLITGAAQLPSQSEMQKDYEERKSSMAKLYVQSRRHSMQTFWIEYMDQIASKIGAKPNLWKLLLLDPELAVKCYLGPCLPAQYRLVGEHTWSGAREFILRVFTRAFRSRRALLAQSQPHCNRKPCQENCTTQNLEAEIKRRGSNSSETYRSISNETNLRTDRIMVSRSPQSFGVSSLEKDTVMCESNGVEKMPVRMADERFYGQLQGCQLSLKEEQTESTNVCQTFSKEVDLHIIKDDIISAKVNGNIRTEFETVDHKSDGSLKRPSPVGMTFTFYIWALLVCCIAWGISHLFSFAEESLVG</sequence>
<gene>
    <name evidence="36" type="ORF">RRG08_053123</name>
</gene>
<dbReference type="GO" id="GO:0005789">
    <property type="term" value="C:endoplasmic reticulum membrane"/>
    <property type="evidence" value="ECO:0007669"/>
    <property type="project" value="UniProtKB-SubCell"/>
</dbReference>
<comment type="catalytic activity">
    <reaction evidence="30">
        <text>heptan-4-one + NADPH + O2 + H(+) = propyl butanoate + NADP(+) + H2O</text>
        <dbReference type="Rhea" id="RHEA:54852"/>
        <dbReference type="ChEBI" id="CHEBI:15377"/>
        <dbReference type="ChEBI" id="CHEBI:15378"/>
        <dbReference type="ChEBI" id="CHEBI:15379"/>
        <dbReference type="ChEBI" id="CHEBI:57783"/>
        <dbReference type="ChEBI" id="CHEBI:58349"/>
        <dbReference type="ChEBI" id="CHEBI:89484"/>
        <dbReference type="ChEBI" id="CHEBI:89719"/>
    </reaction>
    <physiologicalReaction direction="left-to-right" evidence="30">
        <dbReference type="Rhea" id="RHEA:54853"/>
    </physiologicalReaction>
</comment>
<keyword evidence="17 35" id="KW-0472">Membrane</keyword>
<comment type="catalytic activity">
    <reaction evidence="26">
        <text>hypotaurine + NADPH + O2 + H(+) = taurine + NADP(+) + H2O</text>
        <dbReference type="Rhea" id="RHEA:69819"/>
        <dbReference type="ChEBI" id="CHEBI:15377"/>
        <dbReference type="ChEBI" id="CHEBI:15378"/>
        <dbReference type="ChEBI" id="CHEBI:15379"/>
        <dbReference type="ChEBI" id="CHEBI:57783"/>
        <dbReference type="ChEBI" id="CHEBI:57853"/>
        <dbReference type="ChEBI" id="CHEBI:58349"/>
        <dbReference type="ChEBI" id="CHEBI:507393"/>
        <dbReference type="EC" id="1.14.13.8"/>
    </reaction>
    <physiologicalReaction direction="left-to-right" evidence="26">
        <dbReference type="Rhea" id="RHEA:69820"/>
    </physiologicalReaction>
</comment>
<dbReference type="GO" id="GO:0006629">
    <property type="term" value="P:lipid metabolic process"/>
    <property type="evidence" value="ECO:0007669"/>
    <property type="project" value="UniProtKB-KW"/>
</dbReference>
<comment type="caution">
    <text evidence="36">The sequence shown here is derived from an EMBL/GenBank/DDBJ whole genome shotgun (WGS) entry which is preliminary data.</text>
</comment>
<dbReference type="SUPFAM" id="SSF51905">
    <property type="entry name" value="FAD/NAD(P)-binding domain"/>
    <property type="match status" value="2"/>
</dbReference>
<evidence type="ECO:0000256" key="5">
    <source>
        <dbReference type="ARBA" id="ARBA00022481"/>
    </source>
</evidence>
<comment type="catalytic activity">
    <reaction evidence="22">
        <text>heptan-2-one + NADPH + O2 + H(+) = pentyl acetate + NADP(+) + H2O</text>
        <dbReference type="Rhea" id="RHEA:54836"/>
        <dbReference type="ChEBI" id="CHEBI:5672"/>
        <dbReference type="ChEBI" id="CHEBI:15377"/>
        <dbReference type="ChEBI" id="CHEBI:15378"/>
        <dbReference type="ChEBI" id="CHEBI:15379"/>
        <dbReference type="ChEBI" id="CHEBI:57783"/>
        <dbReference type="ChEBI" id="CHEBI:58349"/>
        <dbReference type="ChEBI" id="CHEBI:87362"/>
    </reaction>
    <physiologicalReaction direction="left-to-right" evidence="22">
        <dbReference type="Rhea" id="RHEA:54837"/>
    </physiologicalReaction>
</comment>
<keyword evidence="10 33" id="KW-0274">FAD</keyword>
<comment type="catalytic activity">
    <reaction evidence="27">
        <text>trimethylamine + NADPH + O2 = trimethylamine N-oxide + NADP(+) + H2O</text>
        <dbReference type="Rhea" id="RHEA:31979"/>
        <dbReference type="ChEBI" id="CHEBI:15377"/>
        <dbReference type="ChEBI" id="CHEBI:15379"/>
        <dbReference type="ChEBI" id="CHEBI:15724"/>
        <dbReference type="ChEBI" id="CHEBI:57783"/>
        <dbReference type="ChEBI" id="CHEBI:58349"/>
        <dbReference type="ChEBI" id="CHEBI:58389"/>
        <dbReference type="EC" id="1.14.13.148"/>
    </reaction>
    <physiologicalReaction direction="left-to-right" evidence="27">
        <dbReference type="Rhea" id="RHEA:31980"/>
    </physiologicalReaction>
</comment>
<dbReference type="InterPro" id="IPR050346">
    <property type="entry name" value="FMO-like"/>
</dbReference>
<evidence type="ECO:0000256" key="16">
    <source>
        <dbReference type="ARBA" id="ARBA00023098"/>
    </source>
</evidence>
<dbReference type="InterPro" id="IPR000960">
    <property type="entry name" value="Flavin_mOase"/>
</dbReference>
<keyword evidence="11" id="KW-0492">Microsome</keyword>
<evidence type="ECO:0000256" key="17">
    <source>
        <dbReference type="ARBA" id="ARBA00023136"/>
    </source>
</evidence>
<evidence type="ECO:0000256" key="31">
    <source>
        <dbReference type="ARBA" id="ARBA00049443"/>
    </source>
</evidence>
<comment type="cofactor">
    <cofactor evidence="1 33">
        <name>FAD</name>
        <dbReference type="ChEBI" id="CHEBI:57692"/>
    </cofactor>
</comment>
<feature type="compositionally biased region" description="Polar residues" evidence="34">
    <location>
        <begin position="1"/>
        <end position="18"/>
    </location>
</feature>
<evidence type="ECO:0000256" key="35">
    <source>
        <dbReference type="SAM" id="Phobius"/>
    </source>
</evidence>
<keyword evidence="7 33" id="KW-0285">Flavoprotein</keyword>
<evidence type="ECO:0000256" key="3">
    <source>
        <dbReference type="ARBA" id="ARBA00004524"/>
    </source>
</evidence>
<evidence type="ECO:0000256" key="2">
    <source>
        <dbReference type="ARBA" id="ARBA00004389"/>
    </source>
</evidence>
<evidence type="ECO:0000256" key="22">
    <source>
        <dbReference type="ARBA" id="ARBA00047574"/>
    </source>
</evidence>
<dbReference type="PANTHER" id="PTHR23023">
    <property type="entry name" value="DIMETHYLANILINE MONOOXYGENASE"/>
    <property type="match status" value="1"/>
</dbReference>
<comment type="catalytic activity">
    <reaction evidence="32">
        <text>octan-3-one + NADPH + O2 + H(+) = pentyl propanoate + NADP(+) + H2O</text>
        <dbReference type="Rhea" id="RHEA:54840"/>
        <dbReference type="ChEBI" id="CHEBI:15377"/>
        <dbReference type="ChEBI" id="CHEBI:15378"/>
        <dbReference type="ChEBI" id="CHEBI:15379"/>
        <dbReference type="ChEBI" id="CHEBI:57783"/>
        <dbReference type="ChEBI" id="CHEBI:58349"/>
        <dbReference type="ChEBI" id="CHEBI:80946"/>
        <dbReference type="ChEBI" id="CHEBI:87373"/>
    </reaction>
    <physiologicalReaction direction="left-to-right" evidence="32">
        <dbReference type="Rhea" id="RHEA:54841"/>
    </physiologicalReaction>
</comment>
<evidence type="ECO:0000256" key="4">
    <source>
        <dbReference type="ARBA" id="ARBA00009183"/>
    </source>
</evidence>
<comment type="catalytic activity">
    <reaction evidence="21">
        <text>hexan-3-one + NADPH + O2 + H(+) = propyl propanoate + NADP(+) + H2O</text>
        <dbReference type="Rhea" id="RHEA:54848"/>
        <dbReference type="ChEBI" id="CHEBI:15377"/>
        <dbReference type="ChEBI" id="CHEBI:15378"/>
        <dbReference type="ChEBI" id="CHEBI:15379"/>
        <dbReference type="ChEBI" id="CHEBI:57783"/>
        <dbReference type="ChEBI" id="CHEBI:58349"/>
        <dbReference type="ChEBI" id="CHEBI:89828"/>
        <dbReference type="ChEBI" id="CHEBI:89891"/>
    </reaction>
    <physiologicalReaction direction="left-to-right" evidence="21">
        <dbReference type="Rhea" id="RHEA:54849"/>
    </physiologicalReaction>
</comment>
<comment type="catalytic activity">
    <reaction evidence="20">
        <text>hypotaurine + NADH + O2 + H(+) = taurine + NAD(+) + H2O</text>
        <dbReference type="Rhea" id="RHEA:74111"/>
        <dbReference type="ChEBI" id="CHEBI:15377"/>
        <dbReference type="ChEBI" id="CHEBI:15378"/>
        <dbReference type="ChEBI" id="CHEBI:15379"/>
        <dbReference type="ChEBI" id="CHEBI:57540"/>
        <dbReference type="ChEBI" id="CHEBI:57853"/>
        <dbReference type="ChEBI" id="CHEBI:57945"/>
        <dbReference type="ChEBI" id="CHEBI:507393"/>
        <dbReference type="EC" id="1.14.13.8"/>
    </reaction>
    <physiologicalReaction direction="left-to-right" evidence="20">
        <dbReference type="Rhea" id="RHEA:74112"/>
    </physiologicalReaction>
</comment>
<keyword evidence="6" id="KW-0597">Phosphoprotein</keyword>
<dbReference type="InterPro" id="IPR036188">
    <property type="entry name" value="FAD/NAD-bd_sf"/>
</dbReference>
<evidence type="ECO:0000256" key="9">
    <source>
        <dbReference type="ARBA" id="ARBA00022824"/>
    </source>
</evidence>
<comment type="similarity">
    <text evidence="4 33">Belongs to the FMO family.</text>
</comment>
<feature type="transmembrane region" description="Helical" evidence="35">
    <location>
        <begin position="781"/>
        <end position="802"/>
    </location>
</feature>
<dbReference type="InterPro" id="IPR002257">
    <property type="entry name" value="Flavin_mOase_5"/>
</dbReference>
<evidence type="ECO:0000256" key="28">
    <source>
        <dbReference type="ARBA" id="ARBA00048459"/>
    </source>
</evidence>
<dbReference type="FunFam" id="3.50.50.60:FF:000159">
    <property type="entry name" value="Dimethylaniline monooxygenase [N-oxide-forming]"/>
    <property type="match status" value="1"/>
</dbReference>
<feature type="region of interest" description="Disordered" evidence="34">
    <location>
        <begin position="1"/>
        <end position="24"/>
    </location>
</feature>
<comment type="function">
    <text evidence="19">Broad spectrum monooxygenase that catalyzes the oxygenation of a wide variety of nitrogen- and sulfur-containing compounds including xenobiotics. Catalyzes the S-oxygenation of hypotaurine to produce taurine, an organic osmolyte involved in cell volume regulation as well as a variety of cytoprotective and developmental processes. In vitro, catalyzes the N-oxygenation of trimethylamine (TMA) to produce trimethylamine N-oxide (TMAO) and could therefore participate to the detoxification of this compound that is generated by the action of gut microbiota from dietary precursors such as choline, choline containing compounds, betaine or L-carnitine.</text>
</comment>
<comment type="subcellular location">
    <subcellularLocation>
        <location evidence="2">Endoplasmic reticulum membrane</location>
        <topology evidence="2">Single-pass membrane protein</topology>
    </subcellularLocation>
    <subcellularLocation>
        <location evidence="3">Microsome membrane</location>
    </subcellularLocation>
</comment>
<comment type="catalytic activity">
    <reaction evidence="24">
        <text>NADPH + O2 + H(+) = H2O2 + NADP(+)</text>
        <dbReference type="Rhea" id="RHEA:11260"/>
        <dbReference type="ChEBI" id="CHEBI:15378"/>
        <dbReference type="ChEBI" id="CHEBI:15379"/>
        <dbReference type="ChEBI" id="CHEBI:16240"/>
        <dbReference type="ChEBI" id="CHEBI:57783"/>
        <dbReference type="ChEBI" id="CHEBI:58349"/>
        <dbReference type="EC" id="1.6.3.1"/>
    </reaction>
    <physiologicalReaction direction="left-to-right" evidence="24">
        <dbReference type="Rhea" id="RHEA:11261"/>
    </physiologicalReaction>
</comment>
<evidence type="ECO:0000256" key="32">
    <source>
        <dbReference type="ARBA" id="ARBA00049475"/>
    </source>
</evidence>